<dbReference type="EMBL" id="KP795453">
    <property type="protein sequence ID" value="AKN35786.1"/>
    <property type="molecule type" value="Genomic_DNA"/>
</dbReference>
<feature type="region of interest" description="Disordered" evidence="1">
    <location>
        <begin position="22"/>
        <end position="45"/>
    </location>
</feature>
<proteinExistence type="predicted"/>
<dbReference type="AlphaFoldDB" id="A0A0H3ZQ62"/>
<name>A0A0H3ZQ62_9VIBR</name>
<organism evidence="2">
    <name type="scientific">Vibrio sp. FF_304</name>
    <dbReference type="NCBI Taxonomy" id="1652833"/>
    <lineage>
        <taxon>Bacteria</taxon>
        <taxon>Pseudomonadati</taxon>
        <taxon>Pseudomonadota</taxon>
        <taxon>Gammaproteobacteria</taxon>
        <taxon>Vibrionales</taxon>
        <taxon>Vibrionaceae</taxon>
        <taxon>Vibrio</taxon>
    </lineage>
</organism>
<reference evidence="2" key="1">
    <citation type="journal article" date="2015" name="MBio">
        <title>Eco-Evolutionary Dynamics of Episomes among Ecologically Cohesive Bacterial Populations.</title>
        <authorList>
            <person name="Xue H."/>
            <person name="Cordero O.X."/>
            <person name="Camas F.M."/>
            <person name="Trimble W."/>
            <person name="Meyer F."/>
            <person name="Guglielmini J."/>
            <person name="Rocha E.P."/>
            <person name="Polz M.F."/>
        </authorList>
    </citation>
    <scope>NUCLEOTIDE SEQUENCE</scope>
    <source>
        <strain evidence="2">FF_304</strain>
    </source>
</reference>
<sequence>MACALWFGDLAGKLENLPRLKKAKPRKSGVQKIGSGSKLNAHFLN</sequence>
<protein>
    <submittedName>
        <fullName evidence="2">Uncharacterized protein</fullName>
    </submittedName>
</protein>
<accession>A0A0H3ZQ62</accession>
<evidence type="ECO:0000313" key="2">
    <source>
        <dbReference type="EMBL" id="AKN35786.1"/>
    </source>
</evidence>
<evidence type="ECO:0000256" key="1">
    <source>
        <dbReference type="SAM" id="MobiDB-lite"/>
    </source>
</evidence>